<evidence type="ECO:0000313" key="5">
    <source>
        <dbReference type="Proteomes" id="UP000257014"/>
    </source>
</evidence>
<keyword evidence="1" id="KW-0812">Transmembrane</keyword>
<sequence>MAKAALQNDTEKKKWKDAEESGNLKGTLVAVMTMGVLIIAVWLGVFQLFLNRP</sequence>
<dbReference type="STRING" id="301148.B4135_1327"/>
<organism evidence="2 4">
    <name type="scientific">Caldibacillus debilis</name>
    <dbReference type="NCBI Taxonomy" id="301148"/>
    <lineage>
        <taxon>Bacteria</taxon>
        <taxon>Bacillati</taxon>
        <taxon>Bacillota</taxon>
        <taxon>Bacilli</taxon>
        <taxon>Bacillales</taxon>
        <taxon>Bacillaceae</taxon>
        <taxon>Caldibacillus</taxon>
    </lineage>
</organism>
<accession>A0A150MCR3</accession>
<dbReference type="RefSeq" id="WP_020155903.1">
    <property type="nucleotide sequence ID" value="NZ_JBAIZG010000009.1"/>
</dbReference>
<name>A0A150MCR3_9BACI</name>
<dbReference type="AlphaFoldDB" id="A0A150MCR3"/>
<dbReference type="Proteomes" id="UP000257014">
    <property type="component" value="Unassembled WGS sequence"/>
</dbReference>
<evidence type="ECO:0000313" key="4">
    <source>
        <dbReference type="Proteomes" id="UP000075683"/>
    </source>
</evidence>
<evidence type="ECO:0000313" key="2">
    <source>
        <dbReference type="EMBL" id="KYD22320.1"/>
    </source>
</evidence>
<comment type="caution">
    <text evidence="2">The sequence shown here is derived from an EMBL/GenBank/DDBJ whole genome shotgun (WGS) entry which is preliminary data.</text>
</comment>
<gene>
    <name evidence="2" type="ORF">B4135_1327</name>
    <name evidence="3" type="ORF">C6P37_08550</name>
</gene>
<feature type="transmembrane region" description="Helical" evidence="1">
    <location>
        <begin position="28"/>
        <end position="50"/>
    </location>
</feature>
<reference evidence="3 5" key="2">
    <citation type="submission" date="2018-03" db="EMBL/GenBank/DDBJ databases">
        <authorList>
            <person name="Keele B.F."/>
        </authorList>
    </citation>
    <scope>NUCLEOTIDE SEQUENCE [LARGE SCALE GENOMIC DNA]</scope>
    <source>
        <strain evidence="3">ZCTH4_d</strain>
    </source>
</reference>
<keyword evidence="1" id="KW-0472">Membrane</keyword>
<dbReference type="Proteomes" id="UP000075683">
    <property type="component" value="Unassembled WGS sequence"/>
</dbReference>
<dbReference type="Pfam" id="PF08113">
    <property type="entry name" value="CoxIIa"/>
    <property type="match status" value="1"/>
</dbReference>
<evidence type="ECO:0000256" key="1">
    <source>
        <dbReference type="SAM" id="Phobius"/>
    </source>
</evidence>
<keyword evidence="1" id="KW-1133">Transmembrane helix</keyword>
<evidence type="ECO:0000313" key="3">
    <source>
        <dbReference type="EMBL" id="REJ28679.1"/>
    </source>
</evidence>
<proteinExistence type="predicted"/>
<reference evidence="2 4" key="1">
    <citation type="submission" date="2016-01" db="EMBL/GenBank/DDBJ databases">
        <title>Draft Genome Sequences of Seven Thermophilic Sporeformers Isolated from Foods.</title>
        <authorList>
            <person name="Berendsen E.M."/>
            <person name="Wells-Bennik M.H."/>
            <person name="Krawcyk A.O."/>
            <person name="De Jong A."/>
            <person name="Holsappel S."/>
            <person name="Eijlander R.T."/>
            <person name="Kuipers O.P."/>
        </authorList>
    </citation>
    <scope>NUCLEOTIDE SEQUENCE [LARGE SCALE GENOMIC DNA]</scope>
    <source>
        <strain evidence="2 4">B4135</strain>
    </source>
</reference>
<protein>
    <submittedName>
        <fullName evidence="3">Cytochrome c oxidase subunit 2A</fullName>
    </submittedName>
</protein>
<dbReference type="InterPro" id="IPR012538">
    <property type="entry name" value="Cyt_c_oxidase_su2a"/>
</dbReference>
<dbReference type="EMBL" id="LQYT01000011">
    <property type="protein sequence ID" value="KYD22320.1"/>
    <property type="molecule type" value="Genomic_DNA"/>
</dbReference>
<dbReference type="EMBL" id="QEWE01000016">
    <property type="protein sequence ID" value="REJ28679.1"/>
    <property type="molecule type" value="Genomic_DNA"/>
</dbReference>